<dbReference type="OrthoDB" id="2374547at2"/>
<accession>T0DF36</accession>
<accession>A0A9E7CSZ3</accession>
<dbReference type="Proteomes" id="UP000829401">
    <property type="component" value="Chromosome"/>
</dbReference>
<sequence length="156" mass="17279">MQKLNLTGSAKHQTDDQMKGLSAVFVDGDEVFVDNGAIHAKSRLEVGIKFVSSLEEVPNPRHIEGIWITLKRQANGLGYTGAMPFELWIDSDSKLGYKKLSDHVNQMDKAVRGNVDLSRLSKEAVVKAGQFLQTVRADLWENATDAFRAAFSQAED</sequence>
<evidence type="ECO:0000313" key="1">
    <source>
        <dbReference type="EMBL" id="UNO50440.1"/>
    </source>
</evidence>
<keyword evidence="2" id="KW-1185">Reference proteome</keyword>
<dbReference type="AlphaFoldDB" id="T0DF36"/>
<dbReference type="KEGG" id="aaco:K1I37_08225"/>
<proteinExistence type="predicted"/>
<protein>
    <submittedName>
        <fullName evidence="1">YwhD family protein</fullName>
    </submittedName>
</protein>
<evidence type="ECO:0000313" key="2">
    <source>
        <dbReference type="Proteomes" id="UP000829401"/>
    </source>
</evidence>
<reference evidence="2" key="1">
    <citation type="journal article" date="2022" name="G3 (Bethesda)">
        <title>Unveiling the complete genome sequence of Alicyclobacillus acidoterrestris DSM 3922T, a taint-producing strain.</title>
        <authorList>
            <person name="Leonardo I.C."/>
            <person name="Barreto Crespo M.T."/>
            <person name="Gaspar F.B."/>
        </authorList>
    </citation>
    <scope>NUCLEOTIDE SEQUENCE [LARGE SCALE GENOMIC DNA]</scope>
    <source>
        <strain evidence="2">DSM 3922</strain>
    </source>
</reference>
<dbReference type="EMBL" id="CP080467">
    <property type="protein sequence ID" value="UNO50440.1"/>
    <property type="molecule type" value="Genomic_DNA"/>
</dbReference>
<gene>
    <name evidence="1" type="ORF">K1I37_08225</name>
</gene>
<name>T0DF36_ALIAG</name>
<dbReference type="RefSeq" id="WP_021295842.1">
    <property type="nucleotide sequence ID" value="NZ_AURB01000112.1"/>
</dbReference>
<dbReference type="InterPro" id="IPR014852">
    <property type="entry name" value="YwhD"/>
</dbReference>
<dbReference type="Pfam" id="PF08741">
    <property type="entry name" value="YwhD"/>
    <property type="match status" value="1"/>
</dbReference>
<organism evidence="1 2">
    <name type="scientific">Alicyclobacillus acidoterrestris (strain ATCC 49025 / DSM 3922 / CIP 106132 / NCIMB 13137 / GD3B)</name>
    <dbReference type="NCBI Taxonomy" id="1356854"/>
    <lineage>
        <taxon>Bacteria</taxon>
        <taxon>Bacillati</taxon>
        <taxon>Bacillota</taxon>
        <taxon>Bacilli</taxon>
        <taxon>Bacillales</taxon>
        <taxon>Alicyclobacillaceae</taxon>
        <taxon>Alicyclobacillus</taxon>
    </lineage>
</organism>
<dbReference type="STRING" id="1356854.N007_00525"/>
<dbReference type="eggNOG" id="ENOG502Z8XT">
    <property type="taxonomic scope" value="Bacteria"/>
</dbReference>